<keyword evidence="11" id="KW-1185">Reference proteome</keyword>
<organism evidence="10 11">
    <name type="scientific">Neocallimastix californiae</name>
    <dbReference type="NCBI Taxonomy" id="1754190"/>
    <lineage>
        <taxon>Eukaryota</taxon>
        <taxon>Fungi</taxon>
        <taxon>Fungi incertae sedis</taxon>
        <taxon>Chytridiomycota</taxon>
        <taxon>Chytridiomycota incertae sedis</taxon>
        <taxon>Neocallimastigomycetes</taxon>
        <taxon>Neocallimastigales</taxon>
        <taxon>Neocallimastigaceae</taxon>
        <taxon>Neocallimastix</taxon>
    </lineage>
</organism>
<evidence type="ECO:0000256" key="6">
    <source>
        <dbReference type="ARBA" id="ARBA00022968"/>
    </source>
</evidence>
<evidence type="ECO:0000256" key="3">
    <source>
        <dbReference type="ARBA" id="ARBA00022676"/>
    </source>
</evidence>
<dbReference type="GO" id="GO:0000033">
    <property type="term" value="F:alpha-1,3-mannosyltransferase activity"/>
    <property type="evidence" value="ECO:0007669"/>
    <property type="project" value="TreeGrafter"/>
</dbReference>
<evidence type="ECO:0000256" key="5">
    <source>
        <dbReference type="ARBA" id="ARBA00022692"/>
    </source>
</evidence>
<dbReference type="InterPro" id="IPR029044">
    <property type="entry name" value="Nucleotide-diphossugar_trans"/>
</dbReference>
<comment type="caution">
    <text evidence="10">The sequence shown here is derived from an EMBL/GenBank/DDBJ whole genome shotgun (WGS) entry which is preliminary data.</text>
</comment>
<dbReference type="STRING" id="1754190.A0A1Y2CN62"/>
<evidence type="ECO:0000256" key="9">
    <source>
        <dbReference type="ARBA" id="ARBA00023180"/>
    </source>
</evidence>
<dbReference type="SUPFAM" id="SSF53448">
    <property type="entry name" value="Nucleotide-diphospho-sugar transferases"/>
    <property type="match status" value="1"/>
</dbReference>
<evidence type="ECO:0000256" key="1">
    <source>
        <dbReference type="ARBA" id="ARBA00004606"/>
    </source>
</evidence>
<evidence type="ECO:0000313" key="11">
    <source>
        <dbReference type="Proteomes" id="UP000193920"/>
    </source>
</evidence>
<evidence type="ECO:0000256" key="7">
    <source>
        <dbReference type="ARBA" id="ARBA00022989"/>
    </source>
</evidence>
<keyword evidence="3" id="KW-0328">Glycosyltransferase</keyword>
<dbReference type="AlphaFoldDB" id="A0A1Y2CN62"/>
<reference evidence="10 11" key="1">
    <citation type="submission" date="2016-08" db="EMBL/GenBank/DDBJ databases">
        <title>A Parts List for Fungal Cellulosomes Revealed by Comparative Genomics.</title>
        <authorList>
            <consortium name="DOE Joint Genome Institute"/>
            <person name="Haitjema C.H."/>
            <person name="Gilmore S.P."/>
            <person name="Henske J.K."/>
            <person name="Solomon K.V."/>
            <person name="De Groot R."/>
            <person name="Kuo A."/>
            <person name="Mondo S.J."/>
            <person name="Salamov A.A."/>
            <person name="Labutti K."/>
            <person name="Zhao Z."/>
            <person name="Chiniquy J."/>
            <person name="Barry K."/>
            <person name="Brewer H.M."/>
            <person name="Purvine S.O."/>
            <person name="Wright A.T."/>
            <person name="Boxma B."/>
            <person name="Van Alen T."/>
            <person name="Hackstein J.H."/>
            <person name="Baker S.E."/>
            <person name="Grigoriev I.V."/>
            <person name="O'Malley M.A."/>
        </authorList>
    </citation>
    <scope>NUCLEOTIDE SEQUENCE [LARGE SCALE GENOMIC DNA]</scope>
    <source>
        <strain evidence="10 11">G1</strain>
    </source>
</reference>
<dbReference type="GO" id="GO:0006493">
    <property type="term" value="P:protein O-linked glycosylation"/>
    <property type="evidence" value="ECO:0007669"/>
    <property type="project" value="TreeGrafter"/>
</dbReference>
<accession>A0A1Y2CN62</accession>
<keyword evidence="4" id="KW-0808">Transferase</keyword>
<dbReference type="OrthoDB" id="430354at2759"/>
<keyword evidence="5" id="KW-0812">Transmembrane</keyword>
<feature type="non-terminal residue" evidence="10">
    <location>
        <position position="1"/>
    </location>
</feature>
<dbReference type="Pfam" id="PF11051">
    <property type="entry name" value="Mannosyl_trans3"/>
    <property type="match status" value="1"/>
</dbReference>
<proteinExistence type="inferred from homology"/>
<dbReference type="PANTHER" id="PTHR31392">
    <property type="entry name" value="ALPHA-1,3-MANNOSYLTRANSFERASE MNN1-RELATED"/>
    <property type="match status" value="1"/>
</dbReference>
<dbReference type="EMBL" id="MCOG01000102">
    <property type="protein sequence ID" value="ORY48376.1"/>
    <property type="molecule type" value="Genomic_DNA"/>
</dbReference>
<dbReference type="GO" id="GO:0016020">
    <property type="term" value="C:membrane"/>
    <property type="evidence" value="ECO:0007669"/>
    <property type="project" value="UniProtKB-SubCell"/>
</dbReference>
<dbReference type="GO" id="GO:0005794">
    <property type="term" value="C:Golgi apparatus"/>
    <property type="evidence" value="ECO:0007669"/>
    <property type="project" value="TreeGrafter"/>
</dbReference>
<keyword evidence="6" id="KW-0735">Signal-anchor</keyword>
<keyword evidence="9" id="KW-0325">Glycoprotein</keyword>
<keyword evidence="8" id="KW-0472">Membrane</keyword>
<dbReference type="PANTHER" id="PTHR31392:SF1">
    <property type="entry name" value="ALPHA-1,3-MANNOSYLTRANSFERASE MNN1-RELATED"/>
    <property type="match status" value="1"/>
</dbReference>
<evidence type="ECO:0008006" key="12">
    <source>
        <dbReference type="Google" id="ProtNLM"/>
    </source>
</evidence>
<protein>
    <recommendedName>
        <fullName evidence="12">Nucleotide-diphospho-sugar transferase domain-containing protein</fullName>
    </recommendedName>
</protein>
<dbReference type="InterPro" id="IPR022751">
    <property type="entry name" value="Alpha_mannosyltransferase"/>
</dbReference>
<evidence type="ECO:0000256" key="2">
    <source>
        <dbReference type="ARBA" id="ARBA00009105"/>
    </source>
</evidence>
<evidence type="ECO:0000256" key="8">
    <source>
        <dbReference type="ARBA" id="ARBA00023136"/>
    </source>
</evidence>
<sequence length="264" mass="30962">RGIVICTGNFHFKFAHSTIDILINLIKTKLPIEVFYNGKDDLTEEKKKILQAYPNVYLSNIEDYFNNDIIKCRKWAIKPFAMLASRFKEVILIDADAIFIHDPVELFKSKGYQKTGTLFFRDRTLSKSLNNDSLTWFKEWAKDPLTETKKSRFWNDITIHEMDSSTVVMNKDKVILGLLSVCKLNEFSIRENMVYRHVHGDKETFWMGFDMARQHYYMNNNNNNNNSKNGRQMLCGHIAHSLENGRILFWNGHLVKDKAYNSTE</sequence>
<keyword evidence="7" id="KW-1133">Transmembrane helix</keyword>
<evidence type="ECO:0000313" key="10">
    <source>
        <dbReference type="EMBL" id="ORY48376.1"/>
    </source>
</evidence>
<comment type="subcellular location">
    <subcellularLocation>
        <location evidence="1">Membrane</location>
        <topology evidence="1">Single-pass type II membrane protein</topology>
    </subcellularLocation>
</comment>
<feature type="non-terminal residue" evidence="10">
    <location>
        <position position="264"/>
    </location>
</feature>
<comment type="similarity">
    <text evidence="2">Belongs to the MNN1/MNT family.</text>
</comment>
<evidence type="ECO:0000256" key="4">
    <source>
        <dbReference type="ARBA" id="ARBA00022679"/>
    </source>
</evidence>
<gene>
    <name evidence="10" type="ORF">LY90DRAFT_309686</name>
</gene>
<name>A0A1Y2CN62_9FUNG</name>
<dbReference type="Proteomes" id="UP000193920">
    <property type="component" value="Unassembled WGS sequence"/>
</dbReference>